<keyword evidence="2" id="KW-0238">DNA-binding</keyword>
<feature type="compositionally biased region" description="Low complexity" evidence="5">
    <location>
        <begin position="220"/>
        <end position="234"/>
    </location>
</feature>
<feature type="non-terminal residue" evidence="7">
    <location>
        <position position="1"/>
    </location>
</feature>
<feature type="region of interest" description="Disordered" evidence="5">
    <location>
        <begin position="293"/>
        <end position="321"/>
    </location>
</feature>
<dbReference type="STRING" id="623744.A0A553QTR1"/>
<dbReference type="Pfam" id="PF01056">
    <property type="entry name" value="Myc_N"/>
    <property type="match status" value="1"/>
</dbReference>
<feature type="compositionally biased region" description="Acidic residues" evidence="5">
    <location>
        <begin position="134"/>
        <end position="147"/>
    </location>
</feature>
<gene>
    <name evidence="7" type="ORF">DNTS_032859</name>
</gene>
<feature type="domain" description="BHLH" evidence="6">
    <location>
        <begin position="239"/>
        <end position="291"/>
    </location>
</feature>
<dbReference type="FunFam" id="4.10.280.10:FF:000019">
    <property type="entry name" value="Myc proto-oncogene protein"/>
    <property type="match status" value="1"/>
</dbReference>
<dbReference type="Proteomes" id="UP000316079">
    <property type="component" value="Unassembled WGS sequence"/>
</dbReference>
<sequence>PSTFTIKRRFTRWPRPAPLGGGPTRYTKTQIWRESTFTGSALGEGAAALHHADRSVAAVVTGHSLYFRKEENFSRCSGLTAGTPSRLERRALLFGERVCPGVLPDAALLCSGRLVPYTLQSVISWTEHVHCLSDDDDEEEEEDDEIDVVSVDSQPKRGRLSSYRTPVTITVSADPFGPCPKRFHVSLHRQQHNYAAPSPDTDPEDDFEMDPISKRPRLESSSAPSSPVSSPATSDSEDSIEVRRNFLERKRRDDLRSRFQALRKEIPGLSSSSKTSKVAILTRATEYVLQLHSSQRRQAREKRKLKAKQQQLLHKISALKN</sequence>
<feature type="region of interest" description="Disordered" evidence="5">
    <location>
        <begin position="134"/>
        <end position="161"/>
    </location>
</feature>
<evidence type="ECO:0000256" key="4">
    <source>
        <dbReference type="ARBA" id="ARBA00025872"/>
    </source>
</evidence>
<comment type="caution">
    <text evidence="7">The sequence shown here is derived from an EMBL/GenBank/DDBJ whole genome shotgun (WGS) entry which is preliminary data.</text>
</comment>
<evidence type="ECO:0000313" key="7">
    <source>
        <dbReference type="EMBL" id="TRY93365.1"/>
    </source>
</evidence>
<accession>A0A553QTR1</accession>
<evidence type="ECO:0000256" key="5">
    <source>
        <dbReference type="SAM" id="MobiDB-lite"/>
    </source>
</evidence>
<evidence type="ECO:0000313" key="8">
    <source>
        <dbReference type="Proteomes" id="UP000316079"/>
    </source>
</evidence>
<dbReference type="GO" id="GO:0003677">
    <property type="term" value="F:DNA binding"/>
    <property type="evidence" value="ECO:0007669"/>
    <property type="project" value="UniProtKB-KW"/>
</dbReference>
<evidence type="ECO:0000259" key="6">
    <source>
        <dbReference type="PROSITE" id="PS50888"/>
    </source>
</evidence>
<dbReference type="PROSITE" id="PS50888">
    <property type="entry name" value="BHLH"/>
    <property type="match status" value="1"/>
</dbReference>
<feature type="region of interest" description="Disordered" evidence="5">
    <location>
        <begin position="193"/>
        <end position="241"/>
    </location>
</feature>
<evidence type="ECO:0000256" key="3">
    <source>
        <dbReference type="ARBA" id="ARBA00023242"/>
    </source>
</evidence>
<dbReference type="InterPro" id="IPR050433">
    <property type="entry name" value="Myc_transcription_factors"/>
</dbReference>
<dbReference type="OrthoDB" id="5964374at2759"/>
<comment type="subcellular location">
    <subcellularLocation>
        <location evidence="1">Nucleus</location>
    </subcellularLocation>
</comment>
<dbReference type="SMART" id="SM00353">
    <property type="entry name" value="HLH"/>
    <property type="match status" value="1"/>
</dbReference>
<dbReference type="Pfam" id="PF00010">
    <property type="entry name" value="HLH"/>
    <property type="match status" value="1"/>
</dbReference>
<evidence type="ECO:0000256" key="2">
    <source>
        <dbReference type="ARBA" id="ARBA00023125"/>
    </source>
</evidence>
<proteinExistence type="predicted"/>
<dbReference type="GO" id="GO:0003700">
    <property type="term" value="F:DNA-binding transcription factor activity"/>
    <property type="evidence" value="ECO:0007669"/>
    <property type="project" value="InterPro"/>
</dbReference>
<dbReference type="SUPFAM" id="SSF47459">
    <property type="entry name" value="HLH, helix-loop-helix DNA-binding domain"/>
    <property type="match status" value="1"/>
</dbReference>
<dbReference type="EMBL" id="SRMA01025546">
    <property type="protein sequence ID" value="TRY93365.1"/>
    <property type="molecule type" value="Genomic_DNA"/>
</dbReference>
<comment type="subunit">
    <text evidence="4">Efficient DNA binding requires dimerization with another bHLH protein. Binds DNA as a heterodimer with MAX.</text>
</comment>
<organism evidence="7 8">
    <name type="scientific">Danionella cerebrum</name>
    <dbReference type="NCBI Taxonomy" id="2873325"/>
    <lineage>
        <taxon>Eukaryota</taxon>
        <taxon>Metazoa</taxon>
        <taxon>Chordata</taxon>
        <taxon>Craniata</taxon>
        <taxon>Vertebrata</taxon>
        <taxon>Euteleostomi</taxon>
        <taxon>Actinopterygii</taxon>
        <taxon>Neopterygii</taxon>
        <taxon>Teleostei</taxon>
        <taxon>Ostariophysi</taxon>
        <taxon>Cypriniformes</taxon>
        <taxon>Danionidae</taxon>
        <taxon>Danioninae</taxon>
        <taxon>Danionella</taxon>
    </lineage>
</organism>
<dbReference type="AlphaFoldDB" id="A0A553QTR1"/>
<dbReference type="PRINTS" id="PR00044">
    <property type="entry name" value="LEUZIPPRMYC"/>
</dbReference>
<evidence type="ECO:0000256" key="1">
    <source>
        <dbReference type="ARBA" id="ARBA00004123"/>
    </source>
</evidence>
<dbReference type="GO" id="GO:0002244">
    <property type="term" value="P:hematopoietic progenitor cell differentiation"/>
    <property type="evidence" value="ECO:0007669"/>
    <property type="project" value="UniProtKB-ARBA"/>
</dbReference>
<keyword evidence="8" id="KW-1185">Reference proteome</keyword>
<keyword evidence="3" id="KW-0539">Nucleus</keyword>
<dbReference type="GO" id="GO:0005634">
    <property type="term" value="C:nucleus"/>
    <property type="evidence" value="ECO:0007669"/>
    <property type="project" value="UniProtKB-SubCell"/>
</dbReference>
<feature type="compositionally biased region" description="Basic residues" evidence="5">
    <location>
        <begin position="294"/>
        <end position="307"/>
    </location>
</feature>
<dbReference type="InterPro" id="IPR011598">
    <property type="entry name" value="bHLH_dom"/>
</dbReference>
<reference evidence="7 8" key="1">
    <citation type="journal article" date="2019" name="Sci. Data">
        <title>Hybrid genome assembly and annotation of Danionella translucida.</title>
        <authorList>
            <person name="Kadobianskyi M."/>
            <person name="Schulze L."/>
            <person name="Schuelke M."/>
            <person name="Judkewitz B."/>
        </authorList>
    </citation>
    <scope>NUCLEOTIDE SEQUENCE [LARGE SCALE GENOMIC DNA]</scope>
    <source>
        <strain evidence="7 8">Bolton</strain>
    </source>
</reference>
<dbReference type="InterPro" id="IPR036638">
    <property type="entry name" value="HLH_DNA-bd_sf"/>
</dbReference>
<dbReference type="InterPro" id="IPR002418">
    <property type="entry name" value="Tscrpt_reg_Myc"/>
</dbReference>
<dbReference type="Gene3D" id="4.10.280.10">
    <property type="entry name" value="Helix-loop-helix DNA-binding domain"/>
    <property type="match status" value="1"/>
</dbReference>
<dbReference type="InterPro" id="IPR012682">
    <property type="entry name" value="Tscrpt_reg_Myc_N"/>
</dbReference>
<dbReference type="PANTHER" id="PTHR45851">
    <property type="entry name" value="MYC PROTO-ONCOGENE"/>
    <property type="match status" value="1"/>
</dbReference>
<protein>
    <recommendedName>
        <fullName evidence="6">BHLH domain-containing protein</fullName>
    </recommendedName>
</protein>
<dbReference type="GO" id="GO:0046983">
    <property type="term" value="F:protein dimerization activity"/>
    <property type="evidence" value="ECO:0007669"/>
    <property type="project" value="InterPro"/>
</dbReference>
<name>A0A553QTR1_9TELE</name>